<gene>
    <name evidence="1" type="ORF">EDF62_0915</name>
</gene>
<evidence type="ECO:0000313" key="1">
    <source>
        <dbReference type="EMBL" id="TDP94497.1"/>
    </source>
</evidence>
<sequence length="75" mass="8530">MLVRRELIAHLSVDSDTGTWIMMRDNPRSPIASISRVTDTTGAERYLVYTWALRPHERHMAVTYESLVEAATSVP</sequence>
<evidence type="ECO:0008006" key="3">
    <source>
        <dbReference type="Google" id="ProtNLM"/>
    </source>
</evidence>
<keyword evidence="2" id="KW-1185">Reference proteome</keyword>
<evidence type="ECO:0000313" key="2">
    <source>
        <dbReference type="Proteomes" id="UP000295601"/>
    </source>
</evidence>
<reference evidence="1 2" key="1">
    <citation type="submission" date="2019-03" db="EMBL/GenBank/DDBJ databases">
        <title>Genomic analyses of the natural microbiome of Caenorhabditis elegans.</title>
        <authorList>
            <person name="Samuel B."/>
        </authorList>
    </citation>
    <scope>NUCLEOTIDE SEQUENCE [LARGE SCALE GENOMIC DNA]</scope>
    <source>
        <strain evidence="1 2">JUb18</strain>
    </source>
</reference>
<dbReference type="Proteomes" id="UP000295601">
    <property type="component" value="Unassembled WGS sequence"/>
</dbReference>
<dbReference type="EMBL" id="SNYA01000002">
    <property type="protein sequence ID" value="TDP94497.1"/>
    <property type="molecule type" value="Genomic_DNA"/>
</dbReference>
<protein>
    <recommendedName>
        <fullName evidence="3">UTRA domain-containing protein</fullName>
    </recommendedName>
</protein>
<dbReference type="AlphaFoldDB" id="A0A4R6S5Q0"/>
<comment type="caution">
    <text evidence="1">The sequence shown here is derived from an EMBL/GenBank/DDBJ whole genome shotgun (WGS) entry which is preliminary data.</text>
</comment>
<name>A0A4R6S5Q0_9MICO</name>
<proteinExistence type="predicted"/>
<accession>A0A4R6S5Q0</accession>
<organism evidence="1 2">
    <name type="scientific">Leucobacter luti</name>
    <dbReference type="NCBI Taxonomy" id="340320"/>
    <lineage>
        <taxon>Bacteria</taxon>
        <taxon>Bacillati</taxon>
        <taxon>Actinomycetota</taxon>
        <taxon>Actinomycetes</taxon>
        <taxon>Micrococcales</taxon>
        <taxon>Microbacteriaceae</taxon>
        <taxon>Leucobacter</taxon>
    </lineage>
</organism>